<dbReference type="Proteomes" id="UP000001072">
    <property type="component" value="Unassembled WGS sequence"/>
</dbReference>
<comment type="similarity">
    <text evidence="2">Belongs to the PAF1 family.</text>
</comment>
<protein>
    <recommendedName>
        <fullName evidence="7">Paf1 complex protein</fullName>
    </recommendedName>
</protein>
<accession>F4RMR2</accession>
<dbReference type="Pfam" id="PF03985">
    <property type="entry name" value="Paf1"/>
    <property type="match status" value="1"/>
</dbReference>
<feature type="region of interest" description="Disordered" evidence="4">
    <location>
        <begin position="172"/>
        <end position="192"/>
    </location>
</feature>
<organism evidence="6">
    <name type="scientific">Melampsora larici-populina (strain 98AG31 / pathotype 3-4-7)</name>
    <name type="common">Poplar leaf rust fungus</name>
    <dbReference type="NCBI Taxonomy" id="747676"/>
    <lineage>
        <taxon>Eukaryota</taxon>
        <taxon>Fungi</taxon>
        <taxon>Dikarya</taxon>
        <taxon>Basidiomycota</taxon>
        <taxon>Pucciniomycotina</taxon>
        <taxon>Pucciniomycetes</taxon>
        <taxon>Pucciniales</taxon>
        <taxon>Melampsoraceae</taxon>
        <taxon>Melampsora</taxon>
    </lineage>
</organism>
<keyword evidence="3" id="KW-0539">Nucleus</keyword>
<comment type="subcellular location">
    <subcellularLocation>
        <location evidence="1">Nucleus</location>
    </subcellularLocation>
</comment>
<dbReference type="GeneID" id="18933016"/>
<dbReference type="InterPro" id="IPR007133">
    <property type="entry name" value="RNA_pol_II-assoc_Paf1"/>
</dbReference>
<dbReference type="KEGG" id="mlr:MELLADRAFT_77864"/>
<keyword evidence="6" id="KW-1185">Reference proteome</keyword>
<evidence type="ECO:0000256" key="3">
    <source>
        <dbReference type="ARBA" id="ARBA00023242"/>
    </source>
</evidence>
<dbReference type="VEuPathDB" id="FungiDB:MELLADRAFT_77864"/>
<dbReference type="OrthoDB" id="10260285at2759"/>
<gene>
    <name evidence="5" type="ORF">MELLADRAFT_77864</name>
</gene>
<dbReference type="PANTHER" id="PTHR23188">
    <property type="entry name" value="RNA POLYMERASE II-ASSOCIATED FACTOR 1 HOMOLOG"/>
    <property type="match status" value="1"/>
</dbReference>
<feature type="region of interest" description="Disordered" evidence="4">
    <location>
        <begin position="423"/>
        <end position="456"/>
    </location>
</feature>
<dbReference type="HOGENOM" id="CLU_021991_3_0_1"/>
<evidence type="ECO:0000313" key="6">
    <source>
        <dbReference type="Proteomes" id="UP000001072"/>
    </source>
</evidence>
<name>F4RMR2_MELLP</name>
<dbReference type="RefSeq" id="XP_007410572.1">
    <property type="nucleotide sequence ID" value="XM_007410510.1"/>
</dbReference>
<dbReference type="GO" id="GO:0016593">
    <property type="term" value="C:Cdc73/Paf1 complex"/>
    <property type="evidence" value="ECO:0007669"/>
    <property type="project" value="InterPro"/>
</dbReference>
<dbReference type="FunCoup" id="F4RMR2">
    <property type="interactions" value="539"/>
</dbReference>
<dbReference type="InParanoid" id="F4RMR2"/>
<dbReference type="PANTHER" id="PTHR23188:SF12">
    <property type="entry name" value="RNA POLYMERASE II-ASSOCIATED FACTOR 1 HOMOLOG"/>
    <property type="match status" value="1"/>
</dbReference>
<evidence type="ECO:0000256" key="2">
    <source>
        <dbReference type="ARBA" id="ARBA00007560"/>
    </source>
</evidence>
<sequence>MSSKKSTASPLLIRQRYPNPFPPPPFPPKLLHIPTDPARYAGYRFLAHLENEREIPILVDADLGMTIELGIESDGTFGLGTYWEGDRKVICHDSSPSKTELHPDDCALLVDPAPVQGASISIINGAGQNPAVSSIHASHHVPVPKGSPLFTTPSGANRKVDVAWLRRTEYFNETQQKPREGSAQKGRQHEPIVPKTQAERLADIHASFETIQQPIESLKHPTKPHLKAVDSFEFMPNESIWANTCDFYRFQENPTDHKEVLSNPLLEQVDPRLDHAILRPVPPIQADSRLAYYLSDDLENVHRYKKLKLETKTVDEGVLDPVSDPNPEPDEQAHNLHFVREYEVSQQRDLDQYLLVFDDGKSGHAKAAYFNPIAQSRTLRKRRPRMYGQPPVDDLGDPLWDGISVVLNEDPASIASARVTRNQLLDEVREPPPEMQLTKGSNQDGASSPKADEAGD</sequence>
<dbReference type="EMBL" id="GL883109">
    <property type="protein sequence ID" value="EGG06334.1"/>
    <property type="molecule type" value="Genomic_DNA"/>
</dbReference>
<dbReference type="GO" id="GO:0000993">
    <property type="term" value="F:RNA polymerase II complex binding"/>
    <property type="evidence" value="ECO:0007669"/>
    <property type="project" value="TreeGrafter"/>
</dbReference>
<evidence type="ECO:0000313" key="5">
    <source>
        <dbReference type="EMBL" id="EGG06334.1"/>
    </source>
</evidence>
<evidence type="ECO:0000256" key="4">
    <source>
        <dbReference type="SAM" id="MobiDB-lite"/>
    </source>
</evidence>
<evidence type="ECO:0008006" key="7">
    <source>
        <dbReference type="Google" id="ProtNLM"/>
    </source>
</evidence>
<evidence type="ECO:0000256" key="1">
    <source>
        <dbReference type="ARBA" id="ARBA00004123"/>
    </source>
</evidence>
<reference evidence="6" key="1">
    <citation type="journal article" date="2011" name="Proc. Natl. Acad. Sci. U.S.A.">
        <title>Obligate biotrophy features unraveled by the genomic analysis of rust fungi.</title>
        <authorList>
            <person name="Duplessis S."/>
            <person name="Cuomo C.A."/>
            <person name="Lin Y.-C."/>
            <person name="Aerts A."/>
            <person name="Tisserant E."/>
            <person name="Veneault-Fourrey C."/>
            <person name="Joly D.L."/>
            <person name="Hacquard S."/>
            <person name="Amselem J."/>
            <person name="Cantarel B.L."/>
            <person name="Chiu R."/>
            <person name="Coutinho P.M."/>
            <person name="Feau N."/>
            <person name="Field M."/>
            <person name="Frey P."/>
            <person name="Gelhaye E."/>
            <person name="Goldberg J."/>
            <person name="Grabherr M.G."/>
            <person name="Kodira C.D."/>
            <person name="Kohler A."/>
            <person name="Kuees U."/>
            <person name="Lindquist E.A."/>
            <person name="Lucas S.M."/>
            <person name="Mago R."/>
            <person name="Mauceli E."/>
            <person name="Morin E."/>
            <person name="Murat C."/>
            <person name="Pangilinan J.L."/>
            <person name="Park R."/>
            <person name="Pearson M."/>
            <person name="Quesneville H."/>
            <person name="Rouhier N."/>
            <person name="Sakthikumar S."/>
            <person name="Salamov A.A."/>
            <person name="Schmutz J."/>
            <person name="Selles B."/>
            <person name="Shapiro H."/>
            <person name="Tanguay P."/>
            <person name="Tuskan G.A."/>
            <person name="Henrissat B."/>
            <person name="Van de Peer Y."/>
            <person name="Rouze P."/>
            <person name="Ellis J.G."/>
            <person name="Dodds P.N."/>
            <person name="Schein J.E."/>
            <person name="Zhong S."/>
            <person name="Hamelin R.C."/>
            <person name="Grigoriev I.V."/>
            <person name="Szabo L.J."/>
            <person name="Martin F."/>
        </authorList>
    </citation>
    <scope>NUCLEOTIDE SEQUENCE [LARGE SCALE GENOMIC DNA]</scope>
    <source>
        <strain evidence="6">98AG31 / pathotype 3-4-7</strain>
    </source>
</reference>
<proteinExistence type="inferred from homology"/>
<dbReference type="STRING" id="747676.F4RMR2"/>
<dbReference type="eggNOG" id="KOG2478">
    <property type="taxonomic scope" value="Eukaryota"/>
</dbReference>
<dbReference type="GO" id="GO:0006368">
    <property type="term" value="P:transcription elongation by RNA polymerase II"/>
    <property type="evidence" value="ECO:0007669"/>
    <property type="project" value="InterPro"/>
</dbReference>
<dbReference type="AlphaFoldDB" id="F4RMR2"/>
<dbReference type="GO" id="GO:0003682">
    <property type="term" value="F:chromatin binding"/>
    <property type="evidence" value="ECO:0007669"/>
    <property type="project" value="TreeGrafter"/>
</dbReference>